<dbReference type="STRING" id="1577792.QX51_03820"/>
<evidence type="ECO:0000259" key="4">
    <source>
        <dbReference type="PROSITE" id="PS01124"/>
    </source>
</evidence>
<name>A0A0B3VZS6_9FIRM</name>
<dbReference type="RefSeq" id="WP_039678592.1">
    <property type="nucleotide sequence ID" value="NZ_JAWGXO010000006.1"/>
</dbReference>
<dbReference type="InterPro" id="IPR018062">
    <property type="entry name" value="HTH_AraC-typ_CS"/>
</dbReference>
<gene>
    <name evidence="5" type="ORF">QX51_03820</name>
</gene>
<accession>A0A0B3VZS6</accession>
<dbReference type="Proteomes" id="UP000031189">
    <property type="component" value="Unassembled WGS sequence"/>
</dbReference>
<keyword evidence="2" id="KW-0238">DNA-binding</keyword>
<dbReference type="InterPro" id="IPR018060">
    <property type="entry name" value="HTH_AraC"/>
</dbReference>
<evidence type="ECO:0000256" key="1">
    <source>
        <dbReference type="ARBA" id="ARBA00023015"/>
    </source>
</evidence>
<dbReference type="OrthoDB" id="1677563at2"/>
<keyword evidence="1" id="KW-0805">Transcription regulation</keyword>
<comment type="caution">
    <text evidence="5">The sequence shown here is derived from an EMBL/GenBank/DDBJ whole genome shotgun (WGS) entry which is preliminary data.</text>
</comment>
<dbReference type="Gene3D" id="1.10.10.60">
    <property type="entry name" value="Homeodomain-like"/>
    <property type="match status" value="2"/>
</dbReference>
<dbReference type="InterPro" id="IPR009057">
    <property type="entry name" value="Homeodomain-like_sf"/>
</dbReference>
<dbReference type="EMBL" id="JWHR01000043">
    <property type="protein sequence ID" value="KHS58253.1"/>
    <property type="molecule type" value="Genomic_DNA"/>
</dbReference>
<dbReference type="Pfam" id="PF12833">
    <property type="entry name" value="HTH_18"/>
    <property type="match status" value="1"/>
</dbReference>
<dbReference type="PROSITE" id="PS00041">
    <property type="entry name" value="HTH_ARAC_FAMILY_1"/>
    <property type="match status" value="1"/>
</dbReference>
<organism evidence="5 6">
    <name type="scientific">Terrisporobacter othiniensis</name>
    <dbReference type="NCBI Taxonomy" id="1577792"/>
    <lineage>
        <taxon>Bacteria</taxon>
        <taxon>Bacillati</taxon>
        <taxon>Bacillota</taxon>
        <taxon>Clostridia</taxon>
        <taxon>Peptostreptococcales</taxon>
        <taxon>Peptostreptococcaceae</taxon>
        <taxon>Terrisporobacter</taxon>
    </lineage>
</organism>
<evidence type="ECO:0000313" key="6">
    <source>
        <dbReference type="Proteomes" id="UP000031189"/>
    </source>
</evidence>
<dbReference type="AlphaFoldDB" id="A0A0B3VZS6"/>
<dbReference type="GO" id="GO:0043565">
    <property type="term" value="F:sequence-specific DNA binding"/>
    <property type="evidence" value="ECO:0007669"/>
    <property type="project" value="InterPro"/>
</dbReference>
<proteinExistence type="predicted"/>
<dbReference type="SMART" id="SM00342">
    <property type="entry name" value="HTH_ARAC"/>
    <property type="match status" value="1"/>
</dbReference>
<evidence type="ECO:0000313" key="5">
    <source>
        <dbReference type="EMBL" id="KHS58253.1"/>
    </source>
</evidence>
<evidence type="ECO:0000256" key="2">
    <source>
        <dbReference type="ARBA" id="ARBA00023125"/>
    </source>
</evidence>
<keyword evidence="3" id="KW-0804">Transcription</keyword>
<reference evidence="5 6" key="1">
    <citation type="submission" date="2014-12" db="EMBL/GenBank/DDBJ databases">
        <title>Draft genome sequence of Terrisporobacter sp. 08-306576, isolated from the blood culture of a bacteremia patient.</title>
        <authorList>
            <person name="Lund L.C."/>
            <person name="Sydenham T.V."/>
            <person name="Hogh S.V."/>
            <person name="Skov M.N."/>
            <person name="Kemp M."/>
            <person name="Justesen U.S."/>
        </authorList>
    </citation>
    <scope>NUCLEOTIDE SEQUENCE [LARGE SCALE GENOMIC DNA]</scope>
    <source>
        <strain evidence="5 6">08-306576</strain>
    </source>
</reference>
<sequence length="240" mass="28378">MLNINYICETFFNCCNIPIKALSKEYEEIYKHGYNDYLDEMYPKNEINDFILNKMNSNKDIYTLSIDKNVHYIITDACNVFFILGPISTDITNELICYKPATCFEYIECVLCKIIENNLVYDVNSRSYNIYVRKAIHHIHKYYNEDISIDDLCDKLNINKSYFCNLFKKSTTQTFSNFLNYFRVEKSKKLLEDPTLSLLDVALEVGFTNQNYYTIVFKKITNQTPSAYRKEIVSLKNQVY</sequence>
<dbReference type="PANTHER" id="PTHR43280">
    <property type="entry name" value="ARAC-FAMILY TRANSCRIPTIONAL REGULATOR"/>
    <property type="match status" value="1"/>
</dbReference>
<dbReference type="PANTHER" id="PTHR43280:SF28">
    <property type="entry name" value="HTH-TYPE TRANSCRIPTIONAL ACTIVATOR RHAS"/>
    <property type="match status" value="1"/>
</dbReference>
<dbReference type="PROSITE" id="PS01124">
    <property type="entry name" value="HTH_ARAC_FAMILY_2"/>
    <property type="match status" value="1"/>
</dbReference>
<feature type="domain" description="HTH araC/xylS-type" evidence="4">
    <location>
        <begin position="133"/>
        <end position="231"/>
    </location>
</feature>
<protein>
    <recommendedName>
        <fullName evidence="4">HTH araC/xylS-type domain-containing protein</fullName>
    </recommendedName>
</protein>
<dbReference type="GO" id="GO:0003700">
    <property type="term" value="F:DNA-binding transcription factor activity"/>
    <property type="evidence" value="ECO:0007669"/>
    <property type="project" value="InterPro"/>
</dbReference>
<dbReference type="SUPFAM" id="SSF46689">
    <property type="entry name" value="Homeodomain-like"/>
    <property type="match status" value="2"/>
</dbReference>
<evidence type="ECO:0000256" key="3">
    <source>
        <dbReference type="ARBA" id="ARBA00023163"/>
    </source>
</evidence>
<keyword evidence="6" id="KW-1185">Reference proteome</keyword>